<reference evidence="2" key="1">
    <citation type="journal article" date="2019" name="Sci. Rep.">
        <title>Draft genome of Tanacetum cinerariifolium, the natural source of mosquito coil.</title>
        <authorList>
            <person name="Yamashiro T."/>
            <person name="Shiraishi A."/>
            <person name="Satake H."/>
            <person name="Nakayama K."/>
        </authorList>
    </citation>
    <scope>NUCLEOTIDE SEQUENCE</scope>
</reference>
<evidence type="ECO:0000256" key="1">
    <source>
        <dbReference type="SAM" id="MobiDB-lite"/>
    </source>
</evidence>
<sequence length="870" mass="99019">MISLMNQSTQSNDGQTTVDHTNDPPLLPNLPNHLAQIILSTIQPTLLYAVCRQWRRLIYTPQFPPFLSLYAVVASTAGNDVSFFTFDPISGKWTPLPSPEMDPPIRFLHHHPSFISRNLTIQSLIVCGFLVLIAATGHDFFPALSHPLVFDPLTGEWFRGPLMTNPRRWCAVACVNDTVYVASGVGTQYRSDVARLVEKWDVTKRRDEWRWEEVVGLKDGQFSREAVDGVAYKGKICMVNVKGNAGKEGVVYDIMENRWEKMANGMVSGWDGPVCVARSFKRVPPTDLVPLADGIANMEEVNQNISITNDIIARPEPETSFIDSHLFSARASMHGEEEEEVMYVINETTGGVRKYDDENDCWKDVIEEGSELLKGAEQMATGGGKICVVSHGRIIVVDVVAKPVKMWVVDPPRPECEMRMIYHKNCRCQDSDVTDSPVTISVMGFANNQEVKIVPVDTIKLISDEDLREYCDKNYHQILPIIAEKLHQEKPQQEKLKAVKAHLNFEEASWYSDSETPSRRRRVKERLGPRRALEVKPKKQKLSVEDDLSQPWVCEETDSFTPRIRYKKCIKDPVEIHNIKQRDGESTEEFVQRYKLECRDVKGAPECIKISEFIYEITNPELIKRLHDKIPRSMDEMMSVTTTFLRGEVAASNRERKNSFPSWKQEAGQKQNFKRGNFRNKQRTKQKQDKFTLLTKTPKEILALDKGKFKPPPPMITPLEKMNASKFCEFHGEVGHTIDECMHLKRQIEEILKAGKLSHLIKELKIARQRITQTFSPKAIISFPTLGEEDGTEGSMTIEAKMGGHCVHRIYVDGCSSLEILKDRGKEDLSNPIHGAQNDKILNGWRNSHIAKQQDHPARRINGFRTRSTA</sequence>
<dbReference type="PANTHER" id="PTHR47590:SF6">
    <property type="entry name" value="KELCH-TYPE BETA PROPELLER"/>
    <property type="match status" value="1"/>
</dbReference>
<dbReference type="SUPFAM" id="SSF117281">
    <property type="entry name" value="Kelch motif"/>
    <property type="match status" value="1"/>
</dbReference>
<protein>
    <recommendedName>
        <fullName evidence="3">F-box domain-containing protein</fullName>
    </recommendedName>
</protein>
<feature type="non-terminal residue" evidence="2">
    <location>
        <position position="870"/>
    </location>
</feature>
<feature type="compositionally biased region" description="Basic residues" evidence="1">
    <location>
        <begin position="672"/>
        <end position="685"/>
    </location>
</feature>
<dbReference type="PANTHER" id="PTHR47590">
    <property type="entry name" value="F-BOX/KELCH-REPEAT PROTEIN SKIP25"/>
    <property type="match status" value="1"/>
</dbReference>
<dbReference type="EMBL" id="BKCJ010002496">
    <property type="protein sequence ID" value="GEU48952.1"/>
    <property type="molecule type" value="Genomic_DNA"/>
</dbReference>
<feature type="region of interest" description="Disordered" evidence="1">
    <location>
        <begin position="1"/>
        <end position="25"/>
    </location>
</feature>
<feature type="region of interest" description="Disordered" evidence="1">
    <location>
        <begin position="652"/>
        <end position="691"/>
    </location>
</feature>
<dbReference type="Gene3D" id="2.120.10.80">
    <property type="entry name" value="Kelch-type beta propeller"/>
    <property type="match status" value="1"/>
</dbReference>
<feature type="compositionally biased region" description="Polar residues" evidence="1">
    <location>
        <begin position="1"/>
        <end position="19"/>
    </location>
</feature>
<name>A0A6L2KJW5_TANCI</name>
<dbReference type="AlphaFoldDB" id="A0A6L2KJW5"/>
<dbReference type="InterPro" id="IPR015915">
    <property type="entry name" value="Kelch-typ_b-propeller"/>
</dbReference>
<gene>
    <name evidence="2" type="ORF">Tci_020930</name>
</gene>
<evidence type="ECO:0000313" key="2">
    <source>
        <dbReference type="EMBL" id="GEU48952.1"/>
    </source>
</evidence>
<comment type="caution">
    <text evidence="2">The sequence shown here is derived from an EMBL/GenBank/DDBJ whole genome shotgun (WGS) entry which is preliminary data.</text>
</comment>
<accession>A0A6L2KJW5</accession>
<organism evidence="2">
    <name type="scientific">Tanacetum cinerariifolium</name>
    <name type="common">Dalmatian daisy</name>
    <name type="synonym">Chrysanthemum cinerariifolium</name>
    <dbReference type="NCBI Taxonomy" id="118510"/>
    <lineage>
        <taxon>Eukaryota</taxon>
        <taxon>Viridiplantae</taxon>
        <taxon>Streptophyta</taxon>
        <taxon>Embryophyta</taxon>
        <taxon>Tracheophyta</taxon>
        <taxon>Spermatophyta</taxon>
        <taxon>Magnoliopsida</taxon>
        <taxon>eudicotyledons</taxon>
        <taxon>Gunneridae</taxon>
        <taxon>Pentapetalae</taxon>
        <taxon>asterids</taxon>
        <taxon>campanulids</taxon>
        <taxon>Asterales</taxon>
        <taxon>Asteraceae</taxon>
        <taxon>Asteroideae</taxon>
        <taxon>Anthemideae</taxon>
        <taxon>Anthemidinae</taxon>
        <taxon>Tanacetum</taxon>
    </lineage>
</organism>
<evidence type="ECO:0008006" key="3">
    <source>
        <dbReference type="Google" id="ProtNLM"/>
    </source>
</evidence>
<proteinExistence type="predicted"/>